<dbReference type="CDD" id="cd02440">
    <property type="entry name" value="AdoMet_MTases"/>
    <property type="match status" value="1"/>
</dbReference>
<evidence type="ECO:0000259" key="6">
    <source>
        <dbReference type="SMART" id="SM00650"/>
    </source>
</evidence>
<comment type="similarity">
    <text evidence="5">Belongs to the class I-like SAM-binding methyltransferase superfamily. rRNA adenine N(6)-methyltransferase family.</text>
</comment>
<dbReference type="SUPFAM" id="SSF53335">
    <property type="entry name" value="S-adenosyl-L-methionine-dependent methyltransferases"/>
    <property type="match status" value="1"/>
</dbReference>
<dbReference type="GO" id="GO:0003723">
    <property type="term" value="F:RNA binding"/>
    <property type="evidence" value="ECO:0007669"/>
    <property type="project" value="UniProtKB-UniRule"/>
</dbReference>
<dbReference type="Pfam" id="PF00398">
    <property type="entry name" value="RrnaAD"/>
    <property type="match status" value="1"/>
</dbReference>
<feature type="binding site" evidence="5">
    <location>
        <position position="66"/>
    </location>
    <ligand>
        <name>S-adenosyl-L-methionine</name>
        <dbReference type="ChEBI" id="CHEBI:59789"/>
    </ligand>
</feature>
<feature type="binding site" evidence="5">
    <location>
        <position position="45"/>
    </location>
    <ligand>
        <name>S-adenosyl-L-methionine</name>
        <dbReference type="ChEBI" id="CHEBI:59789"/>
    </ligand>
</feature>
<protein>
    <submittedName>
        <fullName evidence="7">23S rRNA (Adenine-N6)-dimethyltransferase</fullName>
    </submittedName>
</protein>
<keyword evidence="1 5" id="KW-0489">Methyltransferase</keyword>
<dbReference type="InterPro" id="IPR020598">
    <property type="entry name" value="rRNA_Ade_methylase_Trfase_N"/>
</dbReference>
<dbReference type="AlphaFoldDB" id="A0A2N3XRN5"/>
<dbReference type="NCBIfam" id="NF000499">
    <property type="entry name" value="Erm23S_rRNA_broad"/>
    <property type="match status" value="1"/>
</dbReference>
<dbReference type="RefSeq" id="WP_010312935.1">
    <property type="nucleotide sequence ID" value="NZ_CP061007.1"/>
</dbReference>
<evidence type="ECO:0000256" key="3">
    <source>
        <dbReference type="ARBA" id="ARBA00022691"/>
    </source>
</evidence>
<evidence type="ECO:0000256" key="5">
    <source>
        <dbReference type="PROSITE-ProRule" id="PRU01026"/>
    </source>
</evidence>
<dbReference type="InterPro" id="IPR001737">
    <property type="entry name" value="KsgA/Erm"/>
</dbReference>
<dbReference type="InterPro" id="IPR020596">
    <property type="entry name" value="rRNA_Ade_Mease_Trfase_CS"/>
</dbReference>
<dbReference type="Gene3D" id="3.40.50.150">
    <property type="entry name" value="Vaccinia Virus protein VP39"/>
    <property type="match status" value="1"/>
</dbReference>
<gene>
    <name evidence="7" type="ORF">A8926_0859</name>
</gene>
<dbReference type="EMBL" id="PJNB01000001">
    <property type="protein sequence ID" value="PKW13338.1"/>
    <property type="molecule type" value="Genomic_DNA"/>
</dbReference>
<dbReference type="PANTHER" id="PTHR11727:SF7">
    <property type="entry name" value="DIMETHYLADENOSINE TRANSFERASE-RELATED"/>
    <property type="match status" value="1"/>
</dbReference>
<evidence type="ECO:0000256" key="1">
    <source>
        <dbReference type="ARBA" id="ARBA00022603"/>
    </source>
</evidence>
<keyword evidence="8" id="KW-1185">Reference proteome</keyword>
<dbReference type="SMART" id="SM00650">
    <property type="entry name" value="rADc"/>
    <property type="match status" value="1"/>
</dbReference>
<proteinExistence type="inferred from homology"/>
<comment type="caution">
    <text evidence="7">The sequence shown here is derived from an EMBL/GenBank/DDBJ whole genome shotgun (WGS) entry which is preliminary data.</text>
</comment>
<evidence type="ECO:0000313" key="7">
    <source>
        <dbReference type="EMBL" id="PKW13338.1"/>
    </source>
</evidence>
<accession>A0A2N3XRN5</accession>
<feature type="domain" description="Ribosomal RNA adenine methylase transferase N-terminal" evidence="6">
    <location>
        <begin position="26"/>
        <end position="183"/>
    </location>
</feature>
<feature type="binding site" evidence="5">
    <location>
        <position position="104"/>
    </location>
    <ligand>
        <name>S-adenosyl-L-methionine</name>
        <dbReference type="ChEBI" id="CHEBI:59789"/>
    </ligand>
</feature>
<dbReference type="PROSITE" id="PS01131">
    <property type="entry name" value="RRNA_A_DIMETH"/>
    <property type="match status" value="1"/>
</dbReference>
<dbReference type="GO" id="GO:0000179">
    <property type="term" value="F:rRNA (adenine-N6,N6-)-dimethyltransferase activity"/>
    <property type="evidence" value="ECO:0007669"/>
    <property type="project" value="UniProtKB-UniRule"/>
</dbReference>
<evidence type="ECO:0000313" key="8">
    <source>
        <dbReference type="Proteomes" id="UP000233786"/>
    </source>
</evidence>
<feature type="binding site" evidence="5">
    <location>
        <position position="88"/>
    </location>
    <ligand>
        <name>S-adenosyl-L-methionine</name>
        <dbReference type="ChEBI" id="CHEBI:59789"/>
    </ligand>
</feature>
<sequence>MSTRRNSARDRARRELGQNFLIDRSVARHLVDLLDPSPLPVVELGAGRGALTRELVHAGRTVTAVELDRHWSDELRDSCPRVSVIRCDMLDFRFPTAPYAVVGNLPFGITTAMTRRLLGERSWSEAMLLVQWDVARKRASGGSLLNAQWAPWYEFRLHGRVSARSFRPVPAVDGGILKVQRRPHPLMPLGDLRRYQRFVEAVFTGRGRGLAETVRNVTGCRIRNLPALPRDLTAEAWTHLYAETTCPKTRERFGRP</sequence>
<dbReference type="Proteomes" id="UP000233786">
    <property type="component" value="Unassembled WGS sequence"/>
</dbReference>
<reference evidence="7" key="1">
    <citation type="submission" date="2017-12" db="EMBL/GenBank/DDBJ databases">
        <title>Sequencing the genomes of 1000 Actinobacteria strains.</title>
        <authorList>
            <person name="Klenk H.-P."/>
        </authorList>
    </citation>
    <scope>NUCLEOTIDE SEQUENCE [LARGE SCALE GENOMIC DNA]</scope>
    <source>
        <strain evidence="7">DSM 44228</strain>
    </source>
</reference>
<dbReference type="STRING" id="994479.GCA_000194155_06249"/>
<evidence type="ECO:0000256" key="4">
    <source>
        <dbReference type="ARBA" id="ARBA00022884"/>
    </source>
</evidence>
<keyword evidence="2 5" id="KW-0808">Transferase</keyword>
<dbReference type="PANTHER" id="PTHR11727">
    <property type="entry name" value="DIMETHYLADENOSINE TRANSFERASE"/>
    <property type="match status" value="1"/>
</dbReference>
<dbReference type="PROSITE" id="PS51689">
    <property type="entry name" value="SAM_RNA_A_N6_MT"/>
    <property type="match status" value="1"/>
</dbReference>
<dbReference type="InterPro" id="IPR029063">
    <property type="entry name" value="SAM-dependent_MTases_sf"/>
</dbReference>
<keyword evidence="4 5" id="KW-0694">RNA-binding</keyword>
<feature type="binding site" evidence="5">
    <location>
        <position position="19"/>
    </location>
    <ligand>
        <name>S-adenosyl-L-methionine</name>
        <dbReference type="ChEBI" id="CHEBI:59789"/>
    </ligand>
</feature>
<organism evidence="7 8">
    <name type="scientific">Saccharopolyspora spinosa</name>
    <dbReference type="NCBI Taxonomy" id="60894"/>
    <lineage>
        <taxon>Bacteria</taxon>
        <taxon>Bacillati</taxon>
        <taxon>Actinomycetota</taxon>
        <taxon>Actinomycetes</taxon>
        <taxon>Pseudonocardiales</taxon>
        <taxon>Pseudonocardiaceae</taxon>
        <taxon>Saccharopolyspora</taxon>
    </lineage>
</organism>
<dbReference type="OrthoDB" id="3616874at2"/>
<keyword evidence="3 5" id="KW-0949">S-adenosyl-L-methionine</keyword>
<feature type="binding site" evidence="5">
    <location>
        <position position="21"/>
    </location>
    <ligand>
        <name>S-adenosyl-L-methionine</name>
        <dbReference type="ChEBI" id="CHEBI:59789"/>
    </ligand>
</feature>
<dbReference type="GO" id="GO:0005829">
    <property type="term" value="C:cytosol"/>
    <property type="evidence" value="ECO:0007669"/>
    <property type="project" value="TreeGrafter"/>
</dbReference>
<name>A0A2N3XRN5_SACSN</name>
<evidence type="ECO:0000256" key="2">
    <source>
        <dbReference type="ARBA" id="ARBA00022679"/>
    </source>
</evidence>